<reference evidence="1" key="1">
    <citation type="journal article" date="2020" name="Stud. Mycol.">
        <title>101 Dothideomycetes genomes: a test case for predicting lifestyles and emergence of pathogens.</title>
        <authorList>
            <person name="Haridas S."/>
            <person name="Albert R."/>
            <person name="Binder M."/>
            <person name="Bloem J."/>
            <person name="Labutti K."/>
            <person name="Salamov A."/>
            <person name="Andreopoulos B."/>
            <person name="Baker S."/>
            <person name="Barry K."/>
            <person name="Bills G."/>
            <person name="Bluhm B."/>
            <person name="Cannon C."/>
            <person name="Castanera R."/>
            <person name="Culley D."/>
            <person name="Daum C."/>
            <person name="Ezra D."/>
            <person name="Gonzalez J."/>
            <person name="Henrissat B."/>
            <person name="Kuo A."/>
            <person name="Liang C."/>
            <person name="Lipzen A."/>
            <person name="Lutzoni F."/>
            <person name="Magnuson J."/>
            <person name="Mondo S."/>
            <person name="Nolan M."/>
            <person name="Ohm R."/>
            <person name="Pangilinan J."/>
            <person name="Park H.-J."/>
            <person name="Ramirez L."/>
            <person name="Alfaro M."/>
            <person name="Sun H."/>
            <person name="Tritt A."/>
            <person name="Yoshinaga Y."/>
            <person name="Zwiers L.-H."/>
            <person name="Turgeon B."/>
            <person name="Goodwin S."/>
            <person name="Spatafora J."/>
            <person name="Crous P."/>
            <person name="Grigoriev I."/>
        </authorList>
    </citation>
    <scope>NUCLEOTIDE SEQUENCE</scope>
    <source>
        <strain evidence="1">CBS 116435</strain>
    </source>
</reference>
<evidence type="ECO:0000313" key="2">
    <source>
        <dbReference type="Proteomes" id="UP000799441"/>
    </source>
</evidence>
<keyword evidence="2" id="KW-1185">Reference proteome</keyword>
<evidence type="ECO:0000313" key="1">
    <source>
        <dbReference type="EMBL" id="KAF2717044.1"/>
    </source>
</evidence>
<gene>
    <name evidence="1" type="ORF">K431DRAFT_288914</name>
</gene>
<dbReference type="AlphaFoldDB" id="A0A9P4UK37"/>
<proteinExistence type="predicted"/>
<organism evidence="1 2">
    <name type="scientific">Polychaeton citri CBS 116435</name>
    <dbReference type="NCBI Taxonomy" id="1314669"/>
    <lineage>
        <taxon>Eukaryota</taxon>
        <taxon>Fungi</taxon>
        <taxon>Dikarya</taxon>
        <taxon>Ascomycota</taxon>
        <taxon>Pezizomycotina</taxon>
        <taxon>Dothideomycetes</taxon>
        <taxon>Dothideomycetidae</taxon>
        <taxon>Capnodiales</taxon>
        <taxon>Capnodiaceae</taxon>
        <taxon>Polychaeton</taxon>
    </lineage>
</organism>
<dbReference type="EMBL" id="MU003854">
    <property type="protein sequence ID" value="KAF2717044.1"/>
    <property type="molecule type" value="Genomic_DNA"/>
</dbReference>
<dbReference type="Proteomes" id="UP000799441">
    <property type="component" value="Unassembled WGS sequence"/>
</dbReference>
<sequence length="108" mass="11830">MHIAAQARALVNRECCVGVPEYAIKEVAKRTRFKDQSESLGLPSWVRRGDSKGIANVIRRCSNVTASRRLAPQGKGGEANALRLPCRYRARGLLSLRLGKSRHATACA</sequence>
<comment type="caution">
    <text evidence="1">The sequence shown here is derived from an EMBL/GenBank/DDBJ whole genome shotgun (WGS) entry which is preliminary data.</text>
</comment>
<protein>
    <submittedName>
        <fullName evidence="1">Uncharacterized protein</fullName>
    </submittedName>
</protein>
<name>A0A9P4UK37_9PEZI</name>
<accession>A0A9P4UK37</accession>